<evidence type="ECO:0000256" key="4">
    <source>
        <dbReference type="ARBA" id="ARBA00022723"/>
    </source>
</evidence>
<dbReference type="GO" id="GO:0016787">
    <property type="term" value="F:hydrolase activity"/>
    <property type="evidence" value="ECO:0007669"/>
    <property type="project" value="UniProtKB-KW"/>
</dbReference>
<dbReference type="InterPro" id="IPR005135">
    <property type="entry name" value="Endo/exonuclease/phosphatase"/>
</dbReference>
<dbReference type="Pfam" id="PF03372">
    <property type="entry name" value="Exo_endo_phos"/>
    <property type="match status" value="1"/>
</dbReference>
<dbReference type="GO" id="GO:0004519">
    <property type="term" value="F:endonuclease activity"/>
    <property type="evidence" value="ECO:0007669"/>
    <property type="project" value="UniProtKB-KW"/>
</dbReference>
<gene>
    <name evidence="10" type="ORF">Vau01_094080</name>
</gene>
<sequence>MRILTFNVQNDEGDPRRTGLINRELRRLAPDVVALQEVRFPGQLQQLLAGTGLTATHQQQVLPNSPDEYGGTAVATKWPHTVEEVSESEPGARFHWWTLTVVTSNDLRIVAPTTPWEPDAAAARESQARRIRGSGRTIVAGDLNATPGSASIRLIRKIFVDAWERAGSGPGDTWTAGRIDYVFVSPDLEVTAARRIGTAPVDGVRLSDHYGVLADVNHVEERGGGAA</sequence>
<keyword evidence="8" id="KW-0234">DNA repair</keyword>
<evidence type="ECO:0000256" key="3">
    <source>
        <dbReference type="ARBA" id="ARBA00022722"/>
    </source>
</evidence>
<dbReference type="RefSeq" id="WP_204007164.1">
    <property type="nucleotide sequence ID" value="NZ_BOPG01000072.1"/>
</dbReference>
<evidence type="ECO:0000259" key="9">
    <source>
        <dbReference type="Pfam" id="PF03372"/>
    </source>
</evidence>
<dbReference type="AlphaFoldDB" id="A0A8J3ZDC0"/>
<dbReference type="Proteomes" id="UP000612585">
    <property type="component" value="Unassembled WGS sequence"/>
</dbReference>
<evidence type="ECO:0000313" key="11">
    <source>
        <dbReference type="Proteomes" id="UP000612585"/>
    </source>
</evidence>
<keyword evidence="10" id="KW-0255">Endonuclease</keyword>
<keyword evidence="3" id="KW-0540">Nuclease</keyword>
<reference evidence="10" key="1">
    <citation type="submission" date="2021-01" db="EMBL/GenBank/DDBJ databases">
        <title>Whole genome shotgun sequence of Virgisporangium aurantiacum NBRC 16421.</title>
        <authorList>
            <person name="Komaki H."/>
            <person name="Tamura T."/>
        </authorList>
    </citation>
    <scope>NUCLEOTIDE SEQUENCE</scope>
    <source>
        <strain evidence="10">NBRC 16421</strain>
    </source>
</reference>
<dbReference type="Gene3D" id="3.60.10.10">
    <property type="entry name" value="Endonuclease/exonuclease/phosphatase"/>
    <property type="match status" value="1"/>
</dbReference>
<comment type="cofactor">
    <cofactor evidence="1">
        <name>Mn(2+)</name>
        <dbReference type="ChEBI" id="CHEBI:29035"/>
    </cofactor>
</comment>
<keyword evidence="6" id="KW-0378">Hydrolase</keyword>
<dbReference type="GO" id="GO:0006281">
    <property type="term" value="P:DNA repair"/>
    <property type="evidence" value="ECO:0007669"/>
    <property type="project" value="UniProtKB-KW"/>
</dbReference>
<keyword evidence="4" id="KW-0479">Metal-binding</keyword>
<dbReference type="PANTHER" id="PTHR15822:SF4">
    <property type="entry name" value="TYROSYL-DNA PHOSPHODIESTERASE 2"/>
    <property type="match status" value="1"/>
</dbReference>
<evidence type="ECO:0000256" key="8">
    <source>
        <dbReference type="ARBA" id="ARBA00023204"/>
    </source>
</evidence>
<accession>A0A8J3ZDC0</accession>
<feature type="domain" description="Endonuclease/exonuclease/phosphatase" evidence="9">
    <location>
        <begin position="4"/>
        <end position="209"/>
    </location>
</feature>
<dbReference type="InterPro" id="IPR036691">
    <property type="entry name" value="Endo/exonu/phosph_ase_sf"/>
</dbReference>
<comment type="cofactor">
    <cofactor evidence="2">
        <name>Mg(2+)</name>
        <dbReference type="ChEBI" id="CHEBI:18420"/>
    </cofactor>
</comment>
<proteinExistence type="predicted"/>
<evidence type="ECO:0000313" key="10">
    <source>
        <dbReference type="EMBL" id="GIJ61892.1"/>
    </source>
</evidence>
<dbReference type="SUPFAM" id="SSF56219">
    <property type="entry name" value="DNase I-like"/>
    <property type="match status" value="1"/>
</dbReference>
<keyword evidence="7" id="KW-0460">Magnesium</keyword>
<evidence type="ECO:0000256" key="6">
    <source>
        <dbReference type="ARBA" id="ARBA00022801"/>
    </source>
</evidence>
<dbReference type="PANTHER" id="PTHR15822">
    <property type="entry name" value="TRAF AND TNF RECEPTOR-ASSOCIATED PROTEIN"/>
    <property type="match status" value="1"/>
</dbReference>
<comment type="caution">
    <text evidence="10">The sequence shown here is derived from an EMBL/GenBank/DDBJ whole genome shotgun (WGS) entry which is preliminary data.</text>
</comment>
<protein>
    <submittedName>
        <fullName evidence="10">Endonuclease</fullName>
    </submittedName>
</protein>
<keyword evidence="11" id="KW-1185">Reference proteome</keyword>
<dbReference type="InterPro" id="IPR051547">
    <property type="entry name" value="TDP2-like"/>
</dbReference>
<organism evidence="10 11">
    <name type="scientific">Virgisporangium aurantiacum</name>
    <dbReference type="NCBI Taxonomy" id="175570"/>
    <lineage>
        <taxon>Bacteria</taxon>
        <taxon>Bacillati</taxon>
        <taxon>Actinomycetota</taxon>
        <taxon>Actinomycetes</taxon>
        <taxon>Micromonosporales</taxon>
        <taxon>Micromonosporaceae</taxon>
        <taxon>Virgisporangium</taxon>
    </lineage>
</organism>
<name>A0A8J3ZDC0_9ACTN</name>
<evidence type="ECO:0000256" key="7">
    <source>
        <dbReference type="ARBA" id="ARBA00022842"/>
    </source>
</evidence>
<dbReference type="GO" id="GO:0046872">
    <property type="term" value="F:metal ion binding"/>
    <property type="evidence" value="ECO:0007669"/>
    <property type="project" value="UniProtKB-KW"/>
</dbReference>
<dbReference type="EMBL" id="BOPG01000072">
    <property type="protein sequence ID" value="GIJ61892.1"/>
    <property type="molecule type" value="Genomic_DNA"/>
</dbReference>
<keyword evidence="5" id="KW-0227">DNA damage</keyword>
<evidence type="ECO:0000256" key="5">
    <source>
        <dbReference type="ARBA" id="ARBA00022763"/>
    </source>
</evidence>
<evidence type="ECO:0000256" key="1">
    <source>
        <dbReference type="ARBA" id="ARBA00001936"/>
    </source>
</evidence>
<evidence type="ECO:0000256" key="2">
    <source>
        <dbReference type="ARBA" id="ARBA00001946"/>
    </source>
</evidence>